<protein>
    <submittedName>
        <fullName evidence="3">Phosphohistidine phosphatase</fullName>
    </submittedName>
</protein>
<evidence type="ECO:0000256" key="1">
    <source>
        <dbReference type="PIRSR" id="PIRSR613078-2"/>
    </source>
</evidence>
<dbReference type="InterPro" id="IPR013078">
    <property type="entry name" value="His_Pase_superF_clade-1"/>
</dbReference>
<dbReference type="SUPFAM" id="SSF53254">
    <property type="entry name" value="Phosphoglycerate mutase-like"/>
    <property type="match status" value="1"/>
</dbReference>
<evidence type="ECO:0000313" key="3">
    <source>
        <dbReference type="EMBL" id="TWU16042.1"/>
    </source>
</evidence>
<evidence type="ECO:0000256" key="2">
    <source>
        <dbReference type="SAM" id="MobiDB-lite"/>
    </source>
</evidence>
<organism evidence="3 4">
    <name type="scientific">Allorhodopirellula heiligendammensis</name>
    <dbReference type="NCBI Taxonomy" id="2714739"/>
    <lineage>
        <taxon>Bacteria</taxon>
        <taxon>Pseudomonadati</taxon>
        <taxon>Planctomycetota</taxon>
        <taxon>Planctomycetia</taxon>
        <taxon>Pirellulales</taxon>
        <taxon>Pirellulaceae</taxon>
        <taxon>Allorhodopirellula</taxon>
    </lineage>
</organism>
<feature type="compositionally biased region" description="Low complexity" evidence="2">
    <location>
        <begin position="1"/>
        <end position="16"/>
    </location>
</feature>
<dbReference type="InterPro" id="IPR029033">
    <property type="entry name" value="His_PPase_superfam"/>
</dbReference>
<dbReference type="SMART" id="SM00855">
    <property type="entry name" value="PGAM"/>
    <property type="match status" value="1"/>
</dbReference>
<name>A0A5C6BVX4_9BACT</name>
<feature type="region of interest" description="Disordered" evidence="2">
    <location>
        <begin position="1"/>
        <end position="20"/>
    </location>
</feature>
<comment type="caution">
    <text evidence="3">The sequence shown here is derived from an EMBL/GenBank/DDBJ whole genome shotgun (WGS) entry which is preliminary data.</text>
</comment>
<dbReference type="EMBL" id="SJPU01000002">
    <property type="protein sequence ID" value="TWU16042.1"/>
    <property type="molecule type" value="Genomic_DNA"/>
</dbReference>
<sequence length="200" mass="22095">MTKSPPESSPPESLSSQTGLQLVLMRHAKSDWADEDLSDHDRPLNKRGLRDAPRMARWIAESGLLPTHILCSSATRTQQTAMLMQSYWDNTKLETAHLHVIPELYLAPGDAILEIVCNDFANSIENSGNQPRTVLVLAHNPGISYAASALLEHAIGLSTAAMVAFRCDIPRWSVPLTAENTRYLAEMKPKGLDRDARPQT</sequence>
<accession>A0A5C6BVX4</accession>
<keyword evidence="4" id="KW-1185">Reference proteome</keyword>
<dbReference type="Pfam" id="PF00300">
    <property type="entry name" value="His_Phos_1"/>
    <property type="match status" value="1"/>
</dbReference>
<reference evidence="3 4" key="1">
    <citation type="journal article" date="2020" name="Antonie Van Leeuwenhoek">
        <title>Rhodopirellula heiligendammensis sp. nov., Rhodopirellula pilleata sp. nov., and Rhodopirellula solitaria sp. nov. isolated from natural or artificial marine surfaces in Northern Germany and California, USA, and emended description of the genus Rhodopirellula.</title>
        <authorList>
            <person name="Kallscheuer N."/>
            <person name="Wiegand S."/>
            <person name="Jogler M."/>
            <person name="Boedeker C."/>
            <person name="Peeters S.H."/>
            <person name="Rast P."/>
            <person name="Heuer A."/>
            <person name="Jetten M.S.M."/>
            <person name="Rohde M."/>
            <person name="Jogler C."/>
        </authorList>
    </citation>
    <scope>NUCLEOTIDE SEQUENCE [LARGE SCALE GENOMIC DNA]</scope>
    <source>
        <strain evidence="3 4">Poly21</strain>
    </source>
</reference>
<dbReference type="PANTHER" id="PTHR47623">
    <property type="entry name" value="OS09G0287300 PROTEIN"/>
    <property type="match status" value="1"/>
</dbReference>
<evidence type="ECO:0000313" key="4">
    <source>
        <dbReference type="Proteomes" id="UP000319908"/>
    </source>
</evidence>
<dbReference type="Gene3D" id="3.40.50.1240">
    <property type="entry name" value="Phosphoglycerate mutase-like"/>
    <property type="match status" value="1"/>
</dbReference>
<proteinExistence type="predicted"/>
<dbReference type="Proteomes" id="UP000319908">
    <property type="component" value="Unassembled WGS sequence"/>
</dbReference>
<dbReference type="PANTHER" id="PTHR47623:SF1">
    <property type="entry name" value="OS09G0287300 PROTEIN"/>
    <property type="match status" value="1"/>
</dbReference>
<feature type="binding site" evidence="1">
    <location>
        <position position="76"/>
    </location>
    <ligand>
        <name>substrate</name>
    </ligand>
</feature>
<gene>
    <name evidence="3" type="ORF">Poly21_32470</name>
</gene>
<dbReference type="CDD" id="cd07067">
    <property type="entry name" value="HP_PGM_like"/>
    <property type="match status" value="1"/>
</dbReference>
<dbReference type="RefSeq" id="WP_302119017.1">
    <property type="nucleotide sequence ID" value="NZ_SJPU01000002.1"/>
</dbReference>
<dbReference type="AlphaFoldDB" id="A0A5C6BVX4"/>